<dbReference type="EMBL" id="KK121460">
    <property type="protein sequence ID" value="KFM80503.1"/>
    <property type="molecule type" value="Genomic_DNA"/>
</dbReference>
<accession>A0A087UT14</accession>
<sequence length="207" mass="23462">MGRSFQDTTRDIIRERPHLRKRLSAVRWQDMRKGDTGYENGNDYDYAYSAMPDYVEGYTGHIPTNLWSGCERDNRLHPSSRCTIKAYPLSCSEFNSPCLNMPCEDECSLYSEKQGHNCGDHAYFEAEPCIRYPGGQIASGGKKACCGSCAEGEPCESEKLEKLHPCLKVRYREREFMPYRKGGVIPNYMGHIPGMQHSFGESYGIAA</sequence>
<gene>
    <name evidence="1" type="ORF">X975_16747</name>
</gene>
<dbReference type="OrthoDB" id="6410420at2759"/>
<proteinExistence type="predicted"/>
<dbReference type="Proteomes" id="UP000054359">
    <property type="component" value="Unassembled WGS sequence"/>
</dbReference>
<protein>
    <submittedName>
        <fullName evidence="1">Uncharacterized protein</fullName>
    </submittedName>
</protein>
<name>A0A087UT14_STEMI</name>
<dbReference type="AlphaFoldDB" id="A0A087UT14"/>
<evidence type="ECO:0000313" key="2">
    <source>
        <dbReference type="Proteomes" id="UP000054359"/>
    </source>
</evidence>
<feature type="non-terminal residue" evidence="1">
    <location>
        <position position="207"/>
    </location>
</feature>
<dbReference type="OMA" id="ESSCCEF"/>
<reference evidence="1 2" key="1">
    <citation type="submission" date="2013-11" db="EMBL/GenBank/DDBJ databases">
        <title>Genome sequencing of Stegodyphus mimosarum.</title>
        <authorList>
            <person name="Bechsgaard J."/>
        </authorList>
    </citation>
    <scope>NUCLEOTIDE SEQUENCE [LARGE SCALE GENOMIC DNA]</scope>
</reference>
<keyword evidence="2" id="KW-1185">Reference proteome</keyword>
<organism evidence="1 2">
    <name type="scientific">Stegodyphus mimosarum</name>
    <name type="common">African social velvet spider</name>
    <dbReference type="NCBI Taxonomy" id="407821"/>
    <lineage>
        <taxon>Eukaryota</taxon>
        <taxon>Metazoa</taxon>
        <taxon>Ecdysozoa</taxon>
        <taxon>Arthropoda</taxon>
        <taxon>Chelicerata</taxon>
        <taxon>Arachnida</taxon>
        <taxon>Araneae</taxon>
        <taxon>Araneomorphae</taxon>
        <taxon>Entelegynae</taxon>
        <taxon>Eresoidea</taxon>
        <taxon>Eresidae</taxon>
        <taxon>Stegodyphus</taxon>
    </lineage>
</organism>
<evidence type="ECO:0000313" key="1">
    <source>
        <dbReference type="EMBL" id="KFM80503.1"/>
    </source>
</evidence>